<dbReference type="InterPro" id="IPR036047">
    <property type="entry name" value="F-box-like_dom_sf"/>
</dbReference>
<dbReference type="PROSITE" id="PS50181">
    <property type="entry name" value="FBOX"/>
    <property type="match status" value="1"/>
</dbReference>
<dbReference type="InterPro" id="IPR015943">
    <property type="entry name" value="WD40/YVTN_repeat-like_dom_sf"/>
</dbReference>
<dbReference type="SUPFAM" id="SSF81383">
    <property type="entry name" value="F-box domain"/>
    <property type="match status" value="1"/>
</dbReference>
<dbReference type="Proteomes" id="UP000269221">
    <property type="component" value="Unassembled WGS sequence"/>
</dbReference>
<dbReference type="EMBL" id="QRBI01000260">
    <property type="protein sequence ID" value="RMB90074.1"/>
    <property type="molecule type" value="Genomic_DNA"/>
</dbReference>
<evidence type="ECO:0000313" key="3">
    <source>
        <dbReference type="EMBL" id="RMB90074.1"/>
    </source>
</evidence>
<comment type="caution">
    <text evidence="3">The sequence shown here is derived from an EMBL/GenBank/DDBJ whole genome shotgun (WGS) entry which is preliminary data.</text>
</comment>
<name>A0A3M0IMV6_HIRRU</name>
<feature type="region of interest" description="Disordered" evidence="1">
    <location>
        <begin position="1"/>
        <end position="21"/>
    </location>
</feature>
<dbReference type="STRING" id="333673.A0A3M0IMV6"/>
<proteinExistence type="predicted"/>
<evidence type="ECO:0000256" key="1">
    <source>
        <dbReference type="SAM" id="MobiDB-lite"/>
    </source>
</evidence>
<organism evidence="3 4">
    <name type="scientific">Hirundo rustica rustica</name>
    <dbReference type="NCBI Taxonomy" id="333673"/>
    <lineage>
        <taxon>Eukaryota</taxon>
        <taxon>Metazoa</taxon>
        <taxon>Chordata</taxon>
        <taxon>Craniata</taxon>
        <taxon>Vertebrata</taxon>
        <taxon>Euteleostomi</taxon>
        <taxon>Archelosauria</taxon>
        <taxon>Archosauria</taxon>
        <taxon>Dinosauria</taxon>
        <taxon>Saurischia</taxon>
        <taxon>Theropoda</taxon>
        <taxon>Coelurosauria</taxon>
        <taxon>Aves</taxon>
        <taxon>Neognathae</taxon>
        <taxon>Neoaves</taxon>
        <taxon>Telluraves</taxon>
        <taxon>Australaves</taxon>
        <taxon>Passeriformes</taxon>
        <taxon>Sylvioidea</taxon>
        <taxon>Hirundinidae</taxon>
        <taxon>Hirundo</taxon>
    </lineage>
</organism>
<keyword evidence="4" id="KW-1185">Reference proteome</keyword>
<dbReference type="Pfam" id="PF00400">
    <property type="entry name" value="WD40"/>
    <property type="match status" value="1"/>
</dbReference>
<feature type="domain" description="F-box" evidence="2">
    <location>
        <begin position="22"/>
        <end position="69"/>
    </location>
</feature>
<protein>
    <recommendedName>
        <fullName evidence="2">F-box domain-containing protein</fullName>
    </recommendedName>
</protein>
<dbReference type="Gene3D" id="2.130.10.10">
    <property type="entry name" value="YVTN repeat-like/Quinoprotein amine dehydrogenase"/>
    <property type="match status" value="1"/>
</dbReference>
<dbReference type="SMART" id="SM00320">
    <property type="entry name" value="WD40"/>
    <property type="match status" value="2"/>
</dbReference>
<dbReference type="InterPro" id="IPR001810">
    <property type="entry name" value="F-box_dom"/>
</dbReference>
<feature type="compositionally biased region" description="Low complexity" evidence="1">
    <location>
        <begin position="8"/>
        <end position="21"/>
    </location>
</feature>
<gene>
    <name evidence="3" type="ORF">DUI87_33529</name>
</gene>
<reference evidence="3 4" key="1">
    <citation type="submission" date="2018-07" db="EMBL/GenBank/DDBJ databases">
        <title>A high quality draft genome assembly of the barn swallow (H. rustica rustica).</title>
        <authorList>
            <person name="Formenti G."/>
            <person name="Chiara M."/>
            <person name="Poveda L."/>
            <person name="Francoijs K.-J."/>
            <person name="Bonisoli-Alquati A."/>
            <person name="Canova L."/>
            <person name="Gianfranceschi L."/>
            <person name="Horner D.S."/>
            <person name="Saino N."/>
        </authorList>
    </citation>
    <scope>NUCLEOTIDE SEQUENCE [LARGE SCALE GENOMIC DNA]</scope>
    <source>
        <strain evidence="3">Chelidonia</strain>
        <tissue evidence="3">Blood</tissue>
    </source>
</reference>
<dbReference type="Pfam" id="PF12937">
    <property type="entry name" value="F-box-like"/>
    <property type="match status" value="1"/>
</dbReference>
<dbReference type="Gene3D" id="1.20.1280.50">
    <property type="match status" value="1"/>
</dbReference>
<dbReference type="InterPro" id="IPR001680">
    <property type="entry name" value="WD40_rpt"/>
</dbReference>
<evidence type="ECO:0000259" key="2">
    <source>
        <dbReference type="PROSITE" id="PS50181"/>
    </source>
</evidence>
<dbReference type="SUPFAM" id="SSF50978">
    <property type="entry name" value="WD40 repeat-like"/>
    <property type="match status" value="1"/>
</dbReference>
<evidence type="ECO:0000313" key="4">
    <source>
        <dbReference type="Proteomes" id="UP000269221"/>
    </source>
</evidence>
<accession>A0A3M0IMV6</accession>
<dbReference type="AlphaFoldDB" id="A0A3M0IMV6"/>
<dbReference type="OrthoDB" id="71437at2759"/>
<dbReference type="InterPro" id="IPR036322">
    <property type="entry name" value="WD40_repeat_dom_sf"/>
</dbReference>
<sequence>MDGPPAPAAASPEDPAGPAAGTGGLLALPPELLLRICAFLRARDVRWVLPRVCRALRDLARDAALWRIRLQRRARRPLPVLPAGQAQVSSYKPHASAVLSLAADERLIVSGSEDRTLVVFDRRAGAVLQRLQVGAATPPCADPPPWSVPEASAVTFRACPPQLDNYLLSMSYRGSQLWAGDNQGRVYLFGSGGGGFQPARIHIPTDPPRTICSWTHDDVLNGISVDGDVVAAASGGLSVEVWRLRT</sequence>